<dbReference type="Pfam" id="PF00528">
    <property type="entry name" value="BPD_transp_1"/>
    <property type="match status" value="1"/>
</dbReference>
<keyword evidence="8" id="KW-1185">Reference proteome</keyword>
<dbReference type="SUPFAM" id="SSF161098">
    <property type="entry name" value="MetI-like"/>
    <property type="match status" value="1"/>
</dbReference>
<evidence type="ECO:0000256" key="4">
    <source>
        <dbReference type="ARBA" id="ARBA00023136"/>
    </source>
</evidence>
<evidence type="ECO:0000256" key="2">
    <source>
        <dbReference type="ARBA" id="ARBA00022692"/>
    </source>
</evidence>
<dbReference type="OrthoDB" id="9781724at2"/>
<protein>
    <submittedName>
        <fullName evidence="7">Tungstate transport system permease protein</fullName>
    </submittedName>
</protein>
<keyword evidence="3 5" id="KW-1133">Transmembrane helix</keyword>
<feature type="transmembrane region" description="Helical" evidence="5">
    <location>
        <begin position="204"/>
        <end position="226"/>
    </location>
</feature>
<evidence type="ECO:0000256" key="5">
    <source>
        <dbReference type="RuleBase" id="RU363032"/>
    </source>
</evidence>
<feature type="domain" description="ABC transmembrane type-1" evidence="6">
    <location>
        <begin position="26"/>
        <end position="222"/>
    </location>
</feature>
<dbReference type="Gene3D" id="1.10.3720.10">
    <property type="entry name" value="MetI-like"/>
    <property type="match status" value="1"/>
</dbReference>
<dbReference type="InterPro" id="IPR049783">
    <property type="entry name" value="ABC_perm_TupB-like"/>
</dbReference>
<dbReference type="PANTHER" id="PTHR43632:SF1">
    <property type="entry name" value="PERMEASE COMPONENT OF TUNGSTATE ABC TRANSPORTER"/>
    <property type="match status" value="1"/>
</dbReference>
<dbReference type="EMBL" id="FMWL01000007">
    <property type="protein sequence ID" value="SCZ79280.1"/>
    <property type="molecule type" value="Genomic_DNA"/>
</dbReference>
<dbReference type="RefSeq" id="WP_092590452.1">
    <property type="nucleotide sequence ID" value="NZ_FMWL01000007.1"/>
</dbReference>
<dbReference type="InterPro" id="IPR035906">
    <property type="entry name" value="MetI-like_sf"/>
</dbReference>
<feature type="transmembrane region" description="Helical" evidence="5">
    <location>
        <begin position="65"/>
        <end position="85"/>
    </location>
</feature>
<evidence type="ECO:0000256" key="3">
    <source>
        <dbReference type="ARBA" id="ARBA00022989"/>
    </source>
</evidence>
<accession>A0A1G5RZS6</accession>
<reference evidence="7 8" key="1">
    <citation type="submission" date="2016-10" db="EMBL/GenBank/DDBJ databases">
        <authorList>
            <person name="de Groot N.N."/>
        </authorList>
    </citation>
    <scope>NUCLEOTIDE SEQUENCE [LARGE SCALE GENOMIC DNA]</scope>
    <source>
        <strain evidence="7 8">DSM 2784</strain>
    </source>
</reference>
<dbReference type="InterPro" id="IPR000515">
    <property type="entry name" value="MetI-like"/>
</dbReference>
<dbReference type="AlphaFoldDB" id="A0A1G5RZS6"/>
<dbReference type="STRING" id="1120920.SAMN03080599_01675"/>
<name>A0A1G5RZS6_9FIRM</name>
<dbReference type="CDD" id="cd06261">
    <property type="entry name" value="TM_PBP2"/>
    <property type="match status" value="1"/>
</dbReference>
<gene>
    <name evidence="7" type="ORF">SAMN03080599_01675</name>
</gene>
<keyword evidence="2 5" id="KW-0812">Transmembrane</keyword>
<comment type="subcellular location">
    <subcellularLocation>
        <location evidence="5">Cell membrane</location>
        <topology evidence="5">Multi-pass membrane protein</topology>
    </subcellularLocation>
    <subcellularLocation>
        <location evidence="1">Membrane</location>
        <topology evidence="1">Multi-pass membrane protein</topology>
    </subcellularLocation>
</comment>
<comment type="similarity">
    <text evidence="5">Belongs to the binding-protein-dependent transport system permease family.</text>
</comment>
<keyword evidence="4 5" id="KW-0472">Membrane</keyword>
<evidence type="ECO:0000313" key="7">
    <source>
        <dbReference type="EMBL" id="SCZ79280.1"/>
    </source>
</evidence>
<keyword evidence="5" id="KW-0813">Transport</keyword>
<evidence type="ECO:0000313" key="8">
    <source>
        <dbReference type="Proteomes" id="UP000199208"/>
    </source>
</evidence>
<dbReference type="PANTHER" id="PTHR43632">
    <property type="entry name" value="PERMEASE COMPONENT OF TUNGSTATE ABC TRANSPORTER"/>
    <property type="match status" value="1"/>
</dbReference>
<feature type="transmembrane region" description="Helical" evidence="5">
    <location>
        <begin position="22"/>
        <end position="53"/>
    </location>
</feature>
<dbReference type="GO" id="GO:0005886">
    <property type="term" value="C:plasma membrane"/>
    <property type="evidence" value="ECO:0007669"/>
    <property type="project" value="UniProtKB-SubCell"/>
</dbReference>
<evidence type="ECO:0000256" key="1">
    <source>
        <dbReference type="ARBA" id="ARBA00004141"/>
    </source>
</evidence>
<evidence type="ECO:0000259" key="6">
    <source>
        <dbReference type="PROSITE" id="PS50928"/>
    </source>
</evidence>
<dbReference type="PROSITE" id="PS50928">
    <property type="entry name" value="ABC_TM1"/>
    <property type="match status" value="1"/>
</dbReference>
<dbReference type="GO" id="GO:0055085">
    <property type="term" value="P:transmembrane transport"/>
    <property type="evidence" value="ECO:0007669"/>
    <property type="project" value="InterPro"/>
</dbReference>
<dbReference type="NCBIfam" id="NF038017">
    <property type="entry name" value="ABC_perm1"/>
    <property type="match status" value="1"/>
</dbReference>
<proteinExistence type="inferred from homology"/>
<dbReference type="Proteomes" id="UP000199208">
    <property type="component" value="Unassembled WGS sequence"/>
</dbReference>
<sequence length="230" mass="24400">MDYIADGFVQAFQLLASFDPEVYGVIGLSLIVSTLSALIAGVLGTVSGIYTGLKSFRGKRLFARVLYTMMGLPPVVVGLLVALALSRRGPLGTLELIFTPTAMIIAQVILVTPIVTGIVFNVAVKRGREVYELGKTLGGGPLDLLKLFIKELRVELLAAYVTGFGRAVSEVGAVMIVGGNIKGHTRVMTTYIAMNNSMGNYAQSIAMAIVLLALAFLANAFVYHAAGEEI</sequence>
<organism evidence="7 8">
    <name type="scientific">Acidaminobacter hydrogenoformans DSM 2784</name>
    <dbReference type="NCBI Taxonomy" id="1120920"/>
    <lineage>
        <taxon>Bacteria</taxon>
        <taxon>Bacillati</taxon>
        <taxon>Bacillota</taxon>
        <taxon>Clostridia</taxon>
        <taxon>Peptostreptococcales</taxon>
        <taxon>Acidaminobacteraceae</taxon>
        <taxon>Acidaminobacter</taxon>
    </lineage>
</organism>
<feature type="transmembrane region" description="Helical" evidence="5">
    <location>
        <begin position="97"/>
        <end position="124"/>
    </location>
</feature>